<dbReference type="InterPro" id="IPR002347">
    <property type="entry name" value="SDR_fam"/>
</dbReference>
<evidence type="ECO:0000313" key="4">
    <source>
        <dbReference type="Proteomes" id="UP000827549"/>
    </source>
</evidence>
<dbReference type="RefSeq" id="XP_062629340.1">
    <property type="nucleotide sequence ID" value="XM_062773356.1"/>
</dbReference>
<dbReference type="PRINTS" id="PR00080">
    <property type="entry name" value="SDRFAMILY"/>
</dbReference>
<dbReference type="Gene3D" id="3.40.50.720">
    <property type="entry name" value="NAD(P)-binding Rossmann-like Domain"/>
    <property type="match status" value="1"/>
</dbReference>
<dbReference type="InterPro" id="IPR036291">
    <property type="entry name" value="NAD(P)-bd_dom_sf"/>
</dbReference>
<evidence type="ECO:0000313" key="3">
    <source>
        <dbReference type="EMBL" id="WOO83314.1"/>
    </source>
</evidence>
<dbReference type="AlphaFoldDB" id="A0AAF0YEC0"/>
<protein>
    <submittedName>
        <fullName evidence="3">NADP-dependent mannitol dehydrogenase</fullName>
    </submittedName>
</protein>
<proteinExistence type="inferred from homology"/>
<dbReference type="SUPFAM" id="SSF51735">
    <property type="entry name" value="NAD(P)-binding Rossmann-fold domains"/>
    <property type="match status" value="1"/>
</dbReference>
<dbReference type="PANTHER" id="PTHR42760">
    <property type="entry name" value="SHORT-CHAIN DEHYDROGENASES/REDUCTASES FAMILY MEMBER"/>
    <property type="match status" value="1"/>
</dbReference>
<dbReference type="GeneID" id="87810017"/>
<reference evidence="3" key="1">
    <citation type="submission" date="2023-10" db="EMBL/GenBank/DDBJ databases">
        <authorList>
            <person name="Noh H."/>
        </authorList>
    </citation>
    <scope>NUCLEOTIDE SEQUENCE</scope>
    <source>
        <strain evidence="3">DUCC4014</strain>
    </source>
</reference>
<evidence type="ECO:0000256" key="2">
    <source>
        <dbReference type="ARBA" id="ARBA00023002"/>
    </source>
</evidence>
<organism evidence="3 4">
    <name type="scientific">Vanrija pseudolonga</name>
    <dbReference type="NCBI Taxonomy" id="143232"/>
    <lineage>
        <taxon>Eukaryota</taxon>
        <taxon>Fungi</taxon>
        <taxon>Dikarya</taxon>
        <taxon>Basidiomycota</taxon>
        <taxon>Agaricomycotina</taxon>
        <taxon>Tremellomycetes</taxon>
        <taxon>Trichosporonales</taxon>
        <taxon>Trichosporonaceae</taxon>
        <taxon>Vanrija</taxon>
    </lineage>
</organism>
<keyword evidence="4" id="KW-1185">Reference proteome</keyword>
<evidence type="ECO:0000256" key="1">
    <source>
        <dbReference type="ARBA" id="ARBA00006484"/>
    </source>
</evidence>
<gene>
    <name evidence="3" type="primary">PIG8</name>
    <name evidence="3" type="ORF">LOC62_05G006842</name>
</gene>
<sequence>MAIDTSPRASDTSLDYKGKIAFVSGGGRGIGLAITRALASVGATVVITWTSRDPSAEAKQITADTGAAVHAYRCAAEDSAQVDALVERVAAEVGQVDLVVANAGVCLWRDTIDMSDDELRWIMDTNLFGPIYLVRAFARHWLGLPAAVDPAVRAERPAKQNLNKKILCISSISALVNMTPQVQMAYNASKAGVTSAVKSLAGEWAQYGITINAISPGYVKTDMTMHPPPGDGAAWVKKWRDMTPVDRFAEPSEIGDLVVLLGSARASSFMTGHDIVVDGGYTTY</sequence>
<name>A0AAF0YEC0_9TREE</name>
<dbReference type="PRINTS" id="PR00081">
    <property type="entry name" value="GDHRDH"/>
</dbReference>
<accession>A0AAF0YEC0</accession>
<dbReference type="GO" id="GO:0016616">
    <property type="term" value="F:oxidoreductase activity, acting on the CH-OH group of donors, NAD or NADP as acceptor"/>
    <property type="evidence" value="ECO:0007669"/>
    <property type="project" value="TreeGrafter"/>
</dbReference>
<keyword evidence="2" id="KW-0560">Oxidoreductase</keyword>
<dbReference type="PANTHER" id="PTHR42760:SF115">
    <property type="entry name" value="3-OXOACYL-[ACYL-CARRIER-PROTEIN] REDUCTASE FABG"/>
    <property type="match status" value="1"/>
</dbReference>
<dbReference type="Proteomes" id="UP000827549">
    <property type="component" value="Chromosome 5"/>
</dbReference>
<dbReference type="Pfam" id="PF13561">
    <property type="entry name" value="adh_short_C2"/>
    <property type="match status" value="1"/>
</dbReference>
<dbReference type="FunFam" id="3.40.50.720:FF:000084">
    <property type="entry name" value="Short-chain dehydrogenase reductase"/>
    <property type="match status" value="1"/>
</dbReference>
<dbReference type="EMBL" id="CP086718">
    <property type="protein sequence ID" value="WOO83314.1"/>
    <property type="molecule type" value="Genomic_DNA"/>
</dbReference>
<comment type="similarity">
    <text evidence="1">Belongs to the short-chain dehydrogenases/reductases (SDR) family.</text>
</comment>